<dbReference type="Proteomes" id="UP001497497">
    <property type="component" value="Unassembled WGS sequence"/>
</dbReference>
<protein>
    <submittedName>
        <fullName evidence="1">Uncharacterized protein</fullName>
    </submittedName>
</protein>
<sequence>MAKIPHHKCWREQSACVHLDTQRAPPVTCSTYQCHFSRPYDPGNTWKCYYTEQKKQEFQQRKERLIYQVSRYAKPDILCHLREHLDKKERALPGLCCCGNRRCSSKLTNELCCSKRWRDCAKSGMCVYTR</sequence>
<name>A0AAV2H6G9_LYMST</name>
<proteinExistence type="predicted"/>
<evidence type="ECO:0000313" key="2">
    <source>
        <dbReference type="Proteomes" id="UP001497497"/>
    </source>
</evidence>
<evidence type="ECO:0000313" key="1">
    <source>
        <dbReference type="EMBL" id="CAL1528084.1"/>
    </source>
</evidence>
<dbReference type="AlphaFoldDB" id="A0AAV2H6G9"/>
<reference evidence="1 2" key="1">
    <citation type="submission" date="2024-04" db="EMBL/GenBank/DDBJ databases">
        <authorList>
            <consortium name="Genoscope - CEA"/>
            <person name="William W."/>
        </authorList>
    </citation>
    <scope>NUCLEOTIDE SEQUENCE [LARGE SCALE GENOMIC DNA]</scope>
</reference>
<keyword evidence="2" id="KW-1185">Reference proteome</keyword>
<accession>A0AAV2H6G9</accession>
<dbReference type="EMBL" id="CAXITT010000027">
    <property type="protein sequence ID" value="CAL1528084.1"/>
    <property type="molecule type" value="Genomic_DNA"/>
</dbReference>
<gene>
    <name evidence="1" type="ORF">GSLYS_00002254001</name>
</gene>
<organism evidence="1 2">
    <name type="scientific">Lymnaea stagnalis</name>
    <name type="common">Great pond snail</name>
    <name type="synonym">Helix stagnalis</name>
    <dbReference type="NCBI Taxonomy" id="6523"/>
    <lineage>
        <taxon>Eukaryota</taxon>
        <taxon>Metazoa</taxon>
        <taxon>Spiralia</taxon>
        <taxon>Lophotrochozoa</taxon>
        <taxon>Mollusca</taxon>
        <taxon>Gastropoda</taxon>
        <taxon>Heterobranchia</taxon>
        <taxon>Euthyneura</taxon>
        <taxon>Panpulmonata</taxon>
        <taxon>Hygrophila</taxon>
        <taxon>Lymnaeoidea</taxon>
        <taxon>Lymnaeidae</taxon>
        <taxon>Lymnaea</taxon>
    </lineage>
</organism>
<comment type="caution">
    <text evidence="1">The sequence shown here is derived from an EMBL/GenBank/DDBJ whole genome shotgun (WGS) entry which is preliminary data.</text>
</comment>
<feature type="non-terminal residue" evidence="1">
    <location>
        <position position="130"/>
    </location>
</feature>